<evidence type="ECO:0008006" key="7">
    <source>
        <dbReference type="Google" id="ProtNLM"/>
    </source>
</evidence>
<dbReference type="AlphaFoldDB" id="A0A284RK27"/>
<dbReference type="PANTHER" id="PTHR10404">
    <property type="entry name" value="N-ACETYLATED-ALPHA-LINKED ACIDIC DIPEPTIDASE"/>
    <property type="match status" value="1"/>
</dbReference>
<dbReference type="PANTHER" id="PTHR10404:SF46">
    <property type="entry name" value="VACUOLAR PROTEIN SORTING-ASSOCIATED PROTEIN 70"/>
    <property type="match status" value="1"/>
</dbReference>
<dbReference type="EMBL" id="FUEG01000010">
    <property type="protein sequence ID" value="SJL09095.1"/>
    <property type="molecule type" value="Genomic_DNA"/>
</dbReference>
<dbReference type="CDD" id="cd02121">
    <property type="entry name" value="PA_GCPII_like"/>
    <property type="match status" value="1"/>
</dbReference>
<reference evidence="6" key="1">
    <citation type="journal article" date="2017" name="Nat. Ecol. Evol.">
        <title>Genome expansion and lineage-specific genetic innovations in the forest pathogenic fungi Armillaria.</title>
        <authorList>
            <person name="Sipos G."/>
            <person name="Prasanna A.N."/>
            <person name="Walter M.C."/>
            <person name="O'Connor E."/>
            <person name="Balint B."/>
            <person name="Krizsan K."/>
            <person name="Kiss B."/>
            <person name="Hess J."/>
            <person name="Varga T."/>
            <person name="Slot J."/>
            <person name="Riley R."/>
            <person name="Boka B."/>
            <person name="Rigling D."/>
            <person name="Barry K."/>
            <person name="Lee J."/>
            <person name="Mihaltcheva S."/>
            <person name="LaButti K."/>
            <person name="Lipzen A."/>
            <person name="Waldron R."/>
            <person name="Moloney N.M."/>
            <person name="Sperisen C."/>
            <person name="Kredics L."/>
            <person name="Vagvoelgyi C."/>
            <person name="Patrignani A."/>
            <person name="Fitzpatrick D."/>
            <person name="Nagy I."/>
            <person name="Doyle S."/>
            <person name="Anderson J.B."/>
            <person name="Grigoriev I.V."/>
            <person name="Gueldener U."/>
            <person name="Muensterkoetter M."/>
            <person name="Nagy L.G."/>
        </authorList>
    </citation>
    <scope>NUCLEOTIDE SEQUENCE [LARGE SCALE GENOMIC DNA]</scope>
    <source>
        <strain evidence="6">C18/9</strain>
    </source>
</reference>
<feature type="domain" description="Transferrin receptor-like dimerisation" evidence="3">
    <location>
        <begin position="856"/>
        <end position="935"/>
    </location>
</feature>
<dbReference type="SUPFAM" id="SSF53187">
    <property type="entry name" value="Zn-dependent exopeptidases"/>
    <property type="match status" value="1"/>
</dbReference>
<dbReference type="Gene3D" id="1.20.930.40">
    <property type="entry name" value="Transferrin receptor-like, dimerisation domain"/>
    <property type="match status" value="1"/>
</dbReference>
<evidence type="ECO:0000259" key="4">
    <source>
        <dbReference type="Pfam" id="PF04389"/>
    </source>
</evidence>
<evidence type="ECO:0000259" key="2">
    <source>
        <dbReference type="Pfam" id="PF02225"/>
    </source>
</evidence>
<comment type="similarity">
    <text evidence="1">Belongs to the peptidase M28 family. M28B subfamily.</text>
</comment>
<sequence length="938" mass="104136">MADEKPFYNDRKAIPTPVTTLANVPARRRSIVKPVLALGIVVVALHSVLRPYVLDAVSLDEHTKVHKPLVGKRAENVFLSVPNEEVCIATSRHYTAKPHLAGSEIDLSTAKDFLHFLQTELGVKPPTEDPIYPAGSPESQSATLSIPKTHAAQAWIDVYYPVMNTPLDRVVQALDQEGNVIWDADLTEHTDDTDPEAGEYYDFVPTFHGLSKGGDLVYANYGLKEDYDALVAKGMFGASVVLLRLFNINLGVNLTGSIILARYGGNFRGLKVKGAQEVGAVGILIYSDTRDDGAVIVENGYKPYPDGPARSPTSVQRGSVQFISMYPGDPTTPGYPSYENVTRTEGLNIPSIPSLPFSWANAQKLLEFSEKGEINVRLVNHVDDKVIPIWNTMAVIPGYITDEVVVVGNHRDGRYLFFLSFYESELSSSLGMKFRSILWHSSQFNRRIQVMGAADPTSGTASIAETIRGFGVLIRKGWKPLRTIVIASWDAEEYGLIGSTEWGEDFAEFIDKYVVAYVNIDVSVSGSRYGAQASPLLAHLVQQSALDIPHPTQKGRTLWDATKDTGSYFGAREVGEAVIDPDVVAKSEARSNAVDALGVGILGSGSDYTVFLQRLGIASTNGGFGQTINDPVYHYHSVYDSEHWMELYGDPGFFRHTAVAKHLGLQVLRLADNVVLPFNTTHYSYELENYLDKVEILVSAQSVDIDLSPLRQSIHSLQAVSLALDYEKFNAERNLIEVLKKWRKEASKLKKLKKKLRKAYCKVKKALGHPCEPRHHHHKHHDKQYQLTEEERCVTHTGFEHRIGRLPAWRQEVAENKMLYGFALQAGLEKSQRGCAKSAISRLPHFPIGELKEAVKRLRVVNQKLIAFERGFISEDGISEREWYKHLGVAPGKWLGYGATTLPALTESITIDGNATLAKYEAVRLKDLLDSLVEKIKV</sequence>
<dbReference type="Pfam" id="PF02225">
    <property type="entry name" value="PA"/>
    <property type="match status" value="1"/>
</dbReference>
<dbReference type="OMA" id="HMAGTPG"/>
<accession>A0A284RK27</accession>
<evidence type="ECO:0000313" key="6">
    <source>
        <dbReference type="Proteomes" id="UP000219338"/>
    </source>
</evidence>
<keyword evidence="6" id="KW-1185">Reference proteome</keyword>
<feature type="domain" description="PA" evidence="2">
    <location>
        <begin position="214"/>
        <end position="315"/>
    </location>
</feature>
<evidence type="ECO:0000259" key="3">
    <source>
        <dbReference type="Pfam" id="PF04253"/>
    </source>
</evidence>
<dbReference type="Proteomes" id="UP000219338">
    <property type="component" value="Unassembled WGS sequence"/>
</dbReference>
<gene>
    <name evidence="5" type="ORF">ARMOST_12471</name>
</gene>
<protein>
    <recommendedName>
        <fullName evidence="7">Glutamate carboxypeptidase II</fullName>
    </recommendedName>
</protein>
<dbReference type="Pfam" id="PF04389">
    <property type="entry name" value="Peptidase_M28"/>
    <property type="match status" value="1"/>
</dbReference>
<organism evidence="5 6">
    <name type="scientific">Armillaria ostoyae</name>
    <name type="common">Armillaria root rot fungus</name>
    <dbReference type="NCBI Taxonomy" id="47428"/>
    <lineage>
        <taxon>Eukaryota</taxon>
        <taxon>Fungi</taxon>
        <taxon>Dikarya</taxon>
        <taxon>Basidiomycota</taxon>
        <taxon>Agaricomycotina</taxon>
        <taxon>Agaricomycetes</taxon>
        <taxon>Agaricomycetidae</taxon>
        <taxon>Agaricales</taxon>
        <taxon>Marasmiineae</taxon>
        <taxon>Physalacriaceae</taxon>
        <taxon>Armillaria</taxon>
    </lineage>
</organism>
<dbReference type="InterPro" id="IPR036757">
    <property type="entry name" value="TFR-like_dimer_dom_sf"/>
</dbReference>
<dbReference type="InterPro" id="IPR007484">
    <property type="entry name" value="Peptidase_M28"/>
</dbReference>
<evidence type="ECO:0000256" key="1">
    <source>
        <dbReference type="ARBA" id="ARBA00005634"/>
    </source>
</evidence>
<dbReference type="InterPro" id="IPR003137">
    <property type="entry name" value="PA_domain"/>
</dbReference>
<evidence type="ECO:0000313" key="5">
    <source>
        <dbReference type="EMBL" id="SJL09095.1"/>
    </source>
</evidence>
<dbReference type="InterPro" id="IPR039373">
    <property type="entry name" value="Peptidase_M28B"/>
</dbReference>
<dbReference type="InterPro" id="IPR007365">
    <property type="entry name" value="TFR-like_dimer_dom"/>
</dbReference>
<dbReference type="OrthoDB" id="5841748at2759"/>
<feature type="domain" description="Peptidase M28" evidence="4">
    <location>
        <begin position="391"/>
        <end position="555"/>
    </location>
</feature>
<dbReference type="Gene3D" id="3.40.630.10">
    <property type="entry name" value="Zn peptidases"/>
    <property type="match status" value="1"/>
</dbReference>
<dbReference type="InterPro" id="IPR046450">
    <property type="entry name" value="PA_dom_sf"/>
</dbReference>
<dbReference type="STRING" id="47428.A0A284RK27"/>
<dbReference type="CDD" id="cd08022">
    <property type="entry name" value="M28_PSMA_like"/>
    <property type="match status" value="1"/>
</dbReference>
<dbReference type="GO" id="GO:0004180">
    <property type="term" value="F:carboxypeptidase activity"/>
    <property type="evidence" value="ECO:0007669"/>
    <property type="project" value="TreeGrafter"/>
</dbReference>
<dbReference type="Pfam" id="PF04253">
    <property type="entry name" value="TFR_dimer"/>
    <property type="match status" value="1"/>
</dbReference>
<dbReference type="SUPFAM" id="SSF47672">
    <property type="entry name" value="Transferrin receptor-like dimerisation domain"/>
    <property type="match status" value="1"/>
</dbReference>
<dbReference type="SUPFAM" id="SSF52025">
    <property type="entry name" value="PA domain"/>
    <property type="match status" value="1"/>
</dbReference>
<dbReference type="FunFam" id="3.40.630.10:FF:000101">
    <property type="entry name" value="N-acetylated alpha-linked acidic dipeptidase like 1"/>
    <property type="match status" value="1"/>
</dbReference>
<name>A0A284RK27_ARMOS</name>
<proteinExistence type="inferred from homology"/>